<reference evidence="6" key="2">
    <citation type="submission" date="2021-11" db="EMBL/GenBank/DDBJ databases">
        <authorList>
            <consortium name="Genoscope - CEA"/>
            <person name="William W."/>
        </authorList>
    </citation>
    <scope>NUCLEOTIDE SEQUENCE</scope>
</reference>
<keyword evidence="2 3" id="KW-0040">ANK repeat</keyword>
<feature type="region of interest" description="Disordered" evidence="4">
    <location>
        <begin position="825"/>
        <end position="845"/>
    </location>
</feature>
<dbReference type="PROSITE" id="PS50088">
    <property type="entry name" value="ANK_REPEAT"/>
    <property type="match status" value="7"/>
</dbReference>
<dbReference type="OrthoDB" id="366390at2759"/>
<feature type="repeat" description="ANK" evidence="3">
    <location>
        <begin position="1625"/>
        <end position="1657"/>
    </location>
</feature>
<dbReference type="Pfam" id="PF00023">
    <property type="entry name" value="Ank"/>
    <property type="match status" value="1"/>
</dbReference>
<feature type="region of interest" description="Disordered" evidence="4">
    <location>
        <begin position="1040"/>
        <end position="1060"/>
    </location>
</feature>
<evidence type="ECO:0000313" key="5">
    <source>
        <dbReference type="EMBL" id="CAE0700298.1"/>
    </source>
</evidence>
<feature type="repeat" description="ANK" evidence="3">
    <location>
        <begin position="2204"/>
        <end position="2236"/>
    </location>
</feature>
<feature type="compositionally biased region" description="Basic and acidic residues" evidence="4">
    <location>
        <begin position="1980"/>
        <end position="1999"/>
    </location>
</feature>
<feature type="region of interest" description="Disordered" evidence="4">
    <location>
        <begin position="2288"/>
        <end position="2370"/>
    </location>
</feature>
<keyword evidence="1" id="KW-0677">Repeat</keyword>
<protein>
    <recommendedName>
        <fullName evidence="8">PARP</fullName>
    </recommendedName>
</protein>
<evidence type="ECO:0000256" key="1">
    <source>
        <dbReference type="ARBA" id="ARBA00022737"/>
    </source>
</evidence>
<evidence type="ECO:0000256" key="2">
    <source>
        <dbReference type="ARBA" id="ARBA00023043"/>
    </source>
</evidence>
<feature type="compositionally biased region" description="Basic and acidic residues" evidence="4">
    <location>
        <begin position="223"/>
        <end position="238"/>
    </location>
</feature>
<accession>A0A7S4A0X3</accession>
<feature type="compositionally biased region" description="Acidic residues" evidence="4">
    <location>
        <begin position="2290"/>
        <end position="2302"/>
    </location>
</feature>
<evidence type="ECO:0000313" key="6">
    <source>
        <dbReference type="EMBL" id="CAH0368093.1"/>
    </source>
</evidence>
<feature type="region of interest" description="Disordered" evidence="4">
    <location>
        <begin position="1980"/>
        <end position="2013"/>
    </location>
</feature>
<feature type="compositionally biased region" description="Low complexity" evidence="4">
    <location>
        <begin position="1495"/>
        <end position="1515"/>
    </location>
</feature>
<feature type="repeat" description="ANK" evidence="3">
    <location>
        <begin position="1200"/>
        <end position="1232"/>
    </location>
</feature>
<sequence length="2370" mass="244644">MGRGAGPLLDDDDEDVALRRSGLACVFTREGSMMNNGRWVKVAADLENLTLRLDNRALAGSTRSRSSEVYNKEMQIHRGTKVERAPQPSRPFVLAVSNFKGGKDRRRLLDFLTREAGDAWFDLLYKVATTDLNTLLEPLMEARDKRRDAVQLEEALAARPARVEDALEALRRGRLPADFVARDASGRAVTALLAAARAGRADIVEALVALGARPDGPPLPVVADRRPSSPDRRLERQRSGGSGSGKEVSDAPPPPSSEDGVPTVEETPLLGATRADRHDAAAALLRAGADPTLGDARGAKETPLLCCARRGSAEIARALLRALAGRAAAAADDARRLKLLCHVDRRFGLHPETALEAAAVAGHAAVVVALCAGAECKGENGQVHVCRADATLRNPSGRTAMHLACDRGRATVVAPLAAAGADPDALDPDGLAPLSMAAQHGHVACVAALLQRDATAPLDPQLLQGADAERAGRLVVATDALRVALGADTFDAKGAADLAKAVRAEIKAGELPRTAGAALANFPADVAQAAGRRDSALLRCCDAGDGAGADLWLTLGADVNHADHGIERRTPLMACAARGDTQLASALLATGRCAVDAVDGKGCTALIRAAEASASCRADPVRQAAARRVADLLLEHGADPLAVDAKGRSPLSLAAADARDHRLVARMLAFPKVHADFAHGDDEATVLMLASALPEASSVLRTLLGAPDLAADSGLKNMRGRRKSAATCARADLRRKDARGRTALFYAAEADRAENVELLLSLGRRASSTATDRGDVLDQMLDVDERDAAGQTALRVATAAGARGAVGALLRFGASASDAERAALQSEDDEEQLVKSPGPPLPTIPETAAPIARTLGRFRAAVANGDDNLVLRYVARGNYDVDEPTSAEDGARTALIVACALGNAAGAARLLDAGADANGRDASRRTPLLAAARSGALIDATAKRRGDATDRSLAELLLDAGADATAADGLRRETALHVVCGSMEDILFIGGARRRREAAALLLERGADPEAVDAAGRTPLLLASGEWPPCDTADYLVEAPATPNDSTPTTPTVSKKSGPQDLSELITKSHSKLASHNLVVTGDDTKPADHSTCEAPHADAVLEALLVRAASVDLDRRHNLKANRKTGAPARVATALGEACVAGRIVAVKALLRAGAGPDAPADGRDRTALALAAMSGRAQVARRLCEAGAELARAPHADGGRTALHHAAARAHPAAVAVLLRAGAPSFARDLRGRTPLDGCGVTGEQDVEVIVAGPEAPERAAPDPMRIRSVGSGGGDDLGRPFEDRAAACANRLLALRFAVDCGDFRKVSDLVASGAFSLEHGAGPRALEKAAKLGDAEGVDIICDAYPGGAPPPAVAAAALDAAAAGRRAYAAAALFRRGCRPAADGKAAAALAALAVDVGNDELLRLALDAGADAAAPTTGLPVDDSTPKSSFLSELSTAQKRIRGDESEEEVPPLSAAEQRDYYATALWAARSAGAPTSDLVGDPREAQTPLSALSRAAAAPRPRGPRALGVLLDGTPRAAQALRRALRNASQGSDVSPLHAAAAADAVDALATLVRAWRRECATDPGRDNAGAFARDGGKRTPLHVACALGAYDAAATLVALHAGDEAARKALLAAEDARGQRPLHRAARANDGAVASLLLGAGADSEATDDAGRTARDACAIGAASAARRLDAMRRAVRDGDFDKALRLVARGCFPISSSTREGDTVLTRAAAAGRGDVVDAAIALGAGQIAESTTTIPENAAAPVVSTGALVSPARPDRVGPEVLQALGAAAKARQLQAAERLLASDPNVRPREHDAAPLLRVAVARRRHALAELLLVRGVEPLAPCAPVARARAGGDVLPKGDCRVADNATSQIEVSDPEPTTPFLVAVESGDLAAVRVFLDQHNAIFDVDQVARDGSTALMTALSHGHVRVAHALVAAGADVTATDARGRTALERACFDHEALKADLRTVAAACDRADYLAQRKAVKAALDEDARDSEIESSQEEPRQVSDDESGTVTPATPSRGGRIAALAAAFERGKSGSTPPPSPGRRASITSDEGLSATDRSLLDRALVLAVRLRDADAVDRLLAAGADALAPVSASSPETALWKSCAAPDLATLRALVAHAGDGFDVNVAHGVVRATPLCVLAASGDADACAILLDAGADASIRDARGRGPLWHAAHRGHGNVIRCLATRLENERGSDVVRSVVDARDCDGITPLHAAARVGARAALAALLEAGADATIKCEQGRTPRQLAILAQHKDAAAQLDAMSLAIVDGDYAECIRLARNGNWPLDWTAGADDVEGYEDDDDVGEAPAPAPAPQTPEKDDAPAPPTYEPYVRGAADVDDDADAGGDDDADVRPPTPPDDDAARSQNSQDFAY</sequence>
<feature type="repeat" description="ANK" evidence="3">
    <location>
        <begin position="1904"/>
        <end position="1936"/>
    </location>
</feature>
<feature type="repeat" description="ANK" evidence="3">
    <location>
        <begin position="890"/>
        <end position="922"/>
    </location>
</feature>
<dbReference type="InterPro" id="IPR002110">
    <property type="entry name" value="Ankyrin_rpt"/>
</dbReference>
<dbReference type="Gene3D" id="1.25.40.20">
    <property type="entry name" value="Ankyrin repeat-containing domain"/>
    <property type="match status" value="11"/>
</dbReference>
<evidence type="ECO:0008006" key="8">
    <source>
        <dbReference type="Google" id="ProtNLM"/>
    </source>
</evidence>
<evidence type="ECO:0000256" key="3">
    <source>
        <dbReference type="PROSITE-ProRule" id="PRU00023"/>
    </source>
</evidence>
<dbReference type="PANTHER" id="PTHR24198:SF165">
    <property type="entry name" value="ANKYRIN REPEAT-CONTAINING PROTEIN-RELATED"/>
    <property type="match status" value="1"/>
</dbReference>
<feature type="repeat" description="ANK" evidence="3">
    <location>
        <begin position="2128"/>
        <end position="2160"/>
    </location>
</feature>
<name>A0A7S4A0X3_9STRA</name>
<gene>
    <name evidence="5" type="ORF">PCAL00307_LOCUS15734</name>
    <name evidence="6" type="ORF">PECAL_2P11420</name>
</gene>
<evidence type="ECO:0000313" key="7">
    <source>
        <dbReference type="Proteomes" id="UP000789595"/>
    </source>
</evidence>
<dbReference type="InterPro" id="IPR036770">
    <property type="entry name" value="Ankyrin_rpt-contain_sf"/>
</dbReference>
<feature type="region of interest" description="Disordered" evidence="4">
    <location>
        <begin position="1480"/>
        <end position="1515"/>
    </location>
</feature>
<dbReference type="Pfam" id="PF12796">
    <property type="entry name" value="Ank_2"/>
    <property type="match status" value="4"/>
</dbReference>
<feature type="repeat" description="ANK" evidence="3">
    <location>
        <begin position="396"/>
        <end position="428"/>
    </location>
</feature>
<dbReference type="Proteomes" id="UP000789595">
    <property type="component" value="Unassembled WGS sequence"/>
</dbReference>
<feature type="region of interest" description="Disordered" evidence="4">
    <location>
        <begin position="2025"/>
        <end position="2048"/>
    </location>
</feature>
<feature type="compositionally biased region" description="Polar residues" evidence="4">
    <location>
        <begin position="2361"/>
        <end position="2370"/>
    </location>
</feature>
<dbReference type="SMART" id="SM00248">
    <property type="entry name" value="ANK"/>
    <property type="match status" value="31"/>
</dbReference>
<feature type="region of interest" description="Disordered" evidence="4">
    <location>
        <begin position="1441"/>
        <end position="1461"/>
    </location>
</feature>
<reference evidence="5" key="1">
    <citation type="submission" date="2021-01" db="EMBL/GenBank/DDBJ databases">
        <authorList>
            <person name="Corre E."/>
            <person name="Pelletier E."/>
            <person name="Niang G."/>
            <person name="Scheremetjew M."/>
            <person name="Finn R."/>
            <person name="Kale V."/>
            <person name="Holt S."/>
            <person name="Cochrane G."/>
            <person name="Meng A."/>
            <person name="Brown T."/>
            <person name="Cohen L."/>
        </authorList>
    </citation>
    <scope>NUCLEOTIDE SEQUENCE</scope>
    <source>
        <strain evidence="5">CCMP1756</strain>
    </source>
</reference>
<dbReference type="PANTHER" id="PTHR24198">
    <property type="entry name" value="ANKYRIN REPEAT AND PROTEIN KINASE DOMAIN-CONTAINING PROTEIN"/>
    <property type="match status" value="1"/>
</dbReference>
<dbReference type="PROSITE" id="PS50297">
    <property type="entry name" value="ANK_REP_REGION"/>
    <property type="match status" value="5"/>
</dbReference>
<keyword evidence="7" id="KW-1185">Reference proteome</keyword>
<organism evidence="5">
    <name type="scientific">Pelagomonas calceolata</name>
    <dbReference type="NCBI Taxonomy" id="35677"/>
    <lineage>
        <taxon>Eukaryota</taxon>
        <taxon>Sar</taxon>
        <taxon>Stramenopiles</taxon>
        <taxon>Ochrophyta</taxon>
        <taxon>Pelagophyceae</taxon>
        <taxon>Pelagomonadales</taxon>
        <taxon>Pelagomonadaceae</taxon>
        <taxon>Pelagomonas</taxon>
    </lineage>
</organism>
<feature type="compositionally biased region" description="Acidic residues" evidence="4">
    <location>
        <begin position="2334"/>
        <end position="2347"/>
    </location>
</feature>
<proteinExistence type="predicted"/>
<feature type="region of interest" description="Disordered" evidence="4">
    <location>
        <begin position="215"/>
        <end position="264"/>
    </location>
</feature>
<evidence type="ECO:0000256" key="4">
    <source>
        <dbReference type="SAM" id="MobiDB-lite"/>
    </source>
</evidence>
<dbReference type="SUPFAM" id="SSF48403">
    <property type="entry name" value="Ankyrin repeat"/>
    <property type="match status" value="7"/>
</dbReference>
<dbReference type="EMBL" id="CAKKNE010000002">
    <property type="protein sequence ID" value="CAH0368093.1"/>
    <property type="molecule type" value="Genomic_DNA"/>
</dbReference>
<dbReference type="EMBL" id="HBIW01018282">
    <property type="protein sequence ID" value="CAE0700298.1"/>
    <property type="molecule type" value="Transcribed_RNA"/>
</dbReference>